<sequence length="111" mass="12937">MLYNRRKFLFLLFLIVLVITSICDAKKKKKRTKTKQAYSMVLRQKETNAVDFIRLVVMRLIYGVASRIGLGEQISEALNGVFVPPGVENEYGDYGEFDLLDRDDDDDYDYR</sequence>
<protein>
    <submittedName>
        <fullName evidence="1">Structure-specific endonuclease subunit slx1</fullName>
    </submittedName>
</protein>
<keyword evidence="1" id="KW-0540">Nuclease</keyword>
<reference evidence="1" key="1">
    <citation type="submission" date="2022-04" db="EMBL/GenBank/DDBJ databases">
        <title>Chromosome-scale genome assembly of Holotrichia oblita Faldermann.</title>
        <authorList>
            <person name="Rongchong L."/>
        </authorList>
    </citation>
    <scope>NUCLEOTIDE SEQUENCE</scope>
    <source>
        <strain evidence="1">81SQS9</strain>
    </source>
</reference>
<dbReference type="EMBL" id="CM043023">
    <property type="protein sequence ID" value="KAI4454844.1"/>
    <property type="molecule type" value="Genomic_DNA"/>
</dbReference>
<gene>
    <name evidence="1" type="ORF">MML48_9g00000518</name>
</gene>
<evidence type="ECO:0000313" key="1">
    <source>
        <dbReference type="EMBL" id="KAI4454844.1"/>
    </source>
</evidence>
<organism evidence="1 2">
    <name type="scientific">Holotrichia oblita</name>
    <name type="common">Chafer beetle</name>
    <dbReference type="NCBI Taxonomy" id="644536"/>
    <lineage>
        <taxon>Eukaryota</taxon>
        <taxon>Metazoa</taxon>
        <taxon>Ecdysozoa</taxon>
        <taxon>Arthropoda</taxon>
        <taxon>Hexapoda</taxon>
        <taxon>Insecta</taxon>
        <taxon>Pterygota</taxon>
        <taxon>Neoptera</taxon>
        <taxon>Endopterygota</taxon>
        <taxon>Coleoptera</taxon>
        <taxon>Polyphaga</taxon>
        <taxon>Scarabaeiformia</taxon>
        <taxon>Scarabaeidae</taxon>
        <taxon>Melolonthinae</taxon>
        <taxon>Holotrichia</taxon>
    </lineage>
</organism>
<keyword evidence="1" id="KW-0378">Hydrolase</keyword>
<name>A0ACB9SHS3_HOLOL</name>
<dbReference type="Proteomes" id="UP001056778">
    <property type="component" value="Chromosome 9"/>
</dbReference>
<evidence type="ECO:0000313" key="2">
    <source>
        <dbReference type="Proteomes" id="UP001056778"/>
    </source>
</evidence>
<keyword evidence="2" id="KW-1185">Reference proteome</keyword>
<proteinExistence type="predicted"/>
<accession>A0ACB9SHS3</accession>
<comment type="caution">
    <text evidence="1">The sequence shown here is derived from an EMBL/GenBank/DDBJ whole genome shotgun (WGS) entry which is preliminary data.</text>
</comment>
<keyword evidence="1" id="KW-0255">Endonuclease</keyword>